<keyword evidence="2" id="KW-0418">Kinase</keyword>
<proteinExistence type="predicted"/>
<dbReference type="InterPro" id="IPR011495">
    <property type="entry name" value="Sig_transdc_His_kin_sub2_dim/P"/>
</dbReference>
<dbReference type="Pfam" id="PF07568">
    <property type="entry name" value="HisKA_2"/>
    <property type="match status" value="1"/>
</dbReference>
<dbReference type="Proteomes" id="UP000215377">
    <property type="component" value="Unassembled WGS sequence"/>
</dbReference>
<dbReference type="InterPro" id="IPR003594">
    <property type="entry name" value="HATPase_dom"/>
</dbReference>
<dbReference type="PANTHER" id="PTHR43102">
    <property type="entry name" value="SLR1143 PROTEIN"/>
    <property type="match status" value="1"/>
</dbReference>
<dbReference type="Gene3D" id="3.30.565.10">
    <property type="entry name" value="Histidine kinase-like ATPase, C-terminal domain"/>
    <property type="match status" value="1"/>
</dbReference>
<evidence type="ECO:0000313" key="3">
    <source>
        <dbReference type="Proteomes" id="UP000215377"/>
    </source>
</evidence>
<dbReference type="InterPro" id="IPR003018">
    <property type="entry name" value="GAF"/>
</dbReference>
<dbReference type="Pfam" id="PF02518">
    <property type="entry name" value="HATPase_c"/>
    <property type="match status" value="1"/>
</dbReference>
<name>A0A225NDS1_9RHOB</name>
<evidence type="ECO:0000313" key="2">
    <source>
        <dbReference type="EMBL" id="OWU66529.1"/>
    </source>
</evidence>
<keyword evidence="3" id="KW-1185">Reference proteome</keyword>
<protein>
    <submittedName>
        <fullName evidence="2">Histidine kinase</fullName>
    </submittedName>
</protein>
<dbReference type="InterPro" id="IPR036890">
    <property type="entry name" value="HATPase_C_sf"/>
</dbReference>
<dbReference type="Pfam" id="PF01590">
    <property type="entry name" value="GAF"/>
    <property type="match status" value="1"/>
</dbReference>
<comment type="caution">
    <text evidence="2">The sequence shown here is derived from an EMBL/GenBank/DDBJ whole genome shotgun (WGS) entry which is preliminary data.</text>
</comment>
<reference evidence="2 3" key="1">
    <citation type="submission" date="2013-04" db="EMBL/GenBank/DDBJ databases">
        <title>Oceanicola sp. 22II1-22F33 Genome Sequencing.</title>
        <authorList>
            <person name="Lai Q."/>
            <person name="Li G."/>
            <person name="Shao Z."/>
        </authorList>
    </citation>
    <scope>NUCLEOTIDE SEQUENCE [LARGE SCALE GENOMIC DNA]</scope>
    <source>
        <strain evidence="2 3">22II1-22F33</strain>
    </source>
</reference>
<sequence>MKAQTHPLQMQRLEALHGYGILDTDPEADFDEIADLAAAVCGTAIAVVNFIDAERQWFKAEVGLGVRETPLETSLCSHVILEQDYVEIADTLQDPRMQDNPLCLAEPGLRFYAGVLLKSPEGLPLGTLCVLDRQPRSLTDQQRKTLRVLGRQVMTLLELRRAFDMADIHRREADHRIKNSLQSLMSFIRIQDRQIARGASAEEVLGGVMARIQAMIRVHEQIYSDNGSDRVDMRETLTPICRDLQQLAPPNVVLTESVPSVSVPSKVAIAAGTFVSEFVTNSFKHAFPDGREGIVSIELSGEDELVLTCSDDGIGMSEAPETPSGLGSNLMDLLAAELQAEVQHDGAPPGVSVSLRFERSGS</sequence>
<dbReference type="AlphaFoldDB" id="A0A225NDS1"/>
<dbReference type="PANTHER" id="PTHR43102:SF2">
    <property type="entry name" value="GAF DOMAIN-CONTAINING PROTEIN"/>
    <property type="match status" value="1"/>
</dbReference>
<dbReference type="Gene3D" id="3.30.450.40">
    <property type="match status" value="1"/>
</dbReference>
<dbReference type="InterPro" id="IPR029016">
    <property type="entry name" value="GAF-like_dom_sf"/>
</dbReference>
<dbReference type="SUPFAM" id="SSF55874">
    <property type="entry name" value="ATPase domain of HSP90 chaperone/DNA topoisomerase II/histidine kinase"/>
    <property type="match status" value="1"/>
</dbReference>
<dbReference type="GO" id="GO:0016301">
    <property type="term" value="F:kinase activity"/>
    <property type="evidence" value="ECO:0007669"/>
    <property type="project" value="UniProtKB-KW"/>
</dbReference>
<gene>
    <name evidence="2" type="ORF">ATO3_27850</name>
</gene>
<organism evidence="2 3">
    <name type="scientific">Marinibacterium profundimaris</name>
    <dbReference type="NCBI Taxonomy" id="1679460"/>
    <lineage>
        <taxon>Bacteria</taxon>
        <taxon>Pseudomonadati</taxon>
        <taxon>Pseudomonadota</taxon>
        <taxon>Alphaproteobacteria</taxon>
        <taxon>Rhodobacterales</taxon>
        <taxon>Paracoccaceae</taxon>
        <taxon>Marinibacterium</taxon>
    </lineage>
</organism>
<dbReference type="EMBL" id="AQQR01000043">
    <property type="protein sequence ID" value="OWU66529.1"/>
    <property type="molecule type" value="Genomic_DNA"/>
</dbReference>
<evidence type="ECO:0000259" key="1">
    <source>
        <dbReference type="SMART" id="SM00065"/>
    </source>
</evidence>
<dbReference type="SUPFAM" id="SSF55781">
    <property type="entry name" value="GAF domain-like"/>
    <property type="match status" value="1"/>
</dbReference>
<feature type="domain" description="GAF" evidence="1">
    <location>
        <begin position="25"/>
        <end position="167"/>
    </location>
</feature>
<accession>A0A225NDS1</accession>
<dbReference type="SMART" id="SM00065">
    <property type="entry name" value="GAF"/>
    <property type="match status" value="1"/>
</dbReference>
<keyword evidence="2" id="KW-0808">Transferase</keyword>